<dbReference type="Gene3D" id="1.10.287.3510">
    <property type="match status" value="1"/>
</dbReference>
<dbReference type="RefSeq" id="WP_128219353.1">
    <property type="nucleotide sequence ID" value="NZ_CP034929.1"/>
</dbReference>
<feature type="compositionally biased region" description="Basic and acidic residues" evidence="7">
    <location>
        <begin position="185"/>
        <end position="219"/>
    </location>
</feature>
<name>A0ABW1QUS5_9ACTN</name>
<evidence type="ECO:0000256" key="3">
    <source>
        <dbReference type="ARBA" id="ARBA00022475"/>
    </source>
</evidence>
<keyword evidence="6 8" id="KW-0472">Membrane</keyword>
<gene>
    <name evidence="9" type="ORF">ACFPWU_05100</name>
</gene>
<proteinExistence type="inferred from homology"/>
<evidence type="ECO:0000256" key="6">
    <source>
        <dbReference type="ARBA" id="ARBA00023136"/>
    </source>
</evidence>
<evidence type="ECO:0000256" key="4">
    <source>
        <dbReference type="ARBA" id="ARBA00022692"/>
    </source>
</evidence>
<organism evidence="9 10">
    <name type="scientific">Nocardioides yefusunii</name>
    <dbReference type="NCBI Taxonomy" id="2500546"/>
    <lineage>
        <taxon>Bacteria</taxon>
        <taxon>Bacillati</taxon>
        <taxon>Actinomycetota</taxon>
        <taxon>Actinomycetes</taxon>
        <taxon>Propionibacteriales</taxon>
        <taxon>Nocardioidaceae</taxon>
        <taxon>Nocardioides</taxon>
    </lineage>
</organism>
<dbReference type="NCBIfam" id="NF005929">
    <property type="entry name" value="PRK07946.1"/>
    <property type="match status" value="1"/>
</dbReference>
<accession>A0ABW1QUS5</accession>
<feature type="transmembrane region" description="Helical" evidence="8">
    <location>
        <begin position="33"/>
        <end position="53"/>
    </location>
</feature>
<evidence type="ECO:0000256" key="2">
    <source>
        <dbReference type="ARBA" id="ARBA00010388"/>
    </source>
</evidence>
<feature type="compositionally biased region" description="Acidic residues" evidence="7">
    <location>
        <begin position="229"/>
        <end position="239"/>
    </location>
</feature>
<dbReference type="EMBL" id="JBHSQI010000002">
    <property type="protein sequence ID" value="MFC6153038.1"/>
    <property type="molecule type" value="Genomic_DNA"/>
</dbReference>
<dbReference type="PANTHER" id="PTHR34583:SF2">
    <property type="entry name" value="ANTIPORTER SUBUNIT MNHC2-RELATED"/>
    <property type="match status" value="1"/>
</dbReference>
<comment type="caution">
    <text evidence="9">The sequence shown here is derived from an EMBL/GenBank/DDBJ whole genome shotgun (WGS) entry which is preliminary data.</text>
</comment>
<feature type="transmembrane region" description="Helical" evidence="8">
    <location>
        <begin position="60"/>
        <end position="83"/>
    </location>
</feature>
<evidence type="ECO:0000256" key="8">
    <source>
        <dbReference type="SAM" id="Phobius"/>
    </source>
</evidence>
<keyword evidence="4 8" id="KW-0812">Transmembrane</keyword>
<protein>
    <submittedName>
        <fullName evidence="9">Na(+)/H(+) antiporter subunit C</fullName>
    </submittedName>
</protein>
<dbReference type="InterPro" id="IPR050601">
    <property type="entry name" value="CPA3_antiporter_subunitC"/>
</dbReference>
<reference evidence="10" key="1">
    <citation type="journal article" date="2019" name="Int. J. Syst. Evol. Microbiol.">
        <title>The Global Catalogue of Microorganisms (GCM) 10K type strain sequencing project: providing services to taxonomists for standard genome sequencing and annotation.</title>
        <authorList>
            <consortium name="The Broad Institute Genomics Platform"/>
            <consortium name="The Broad Institute Genome Sequencing Center for Infectious Disease"/>
            <person name="Wu L."/>
            <person name="Ma J."/>
        </authorList>
    </citation>
    <scope>NUCLEOTIDE SEQUENCE [LARGE SCALE GENOMIC DNA]</scope>
    <source>
        <strain evidence="10">DFY28</strain>
    </source>
</reference>
<dbReference type="Pfam" id="PF00420">
    <property type="entry name" value="Oxidored_q2"/>
    <property type="match status" value="1"/>
</dbReference>
<dbReference type="InterPro" id="IPR039428">
    <property type="entry name" value="NUOK/Mnh_C1-like"/>
</dbReference>
<keyword evidence="5 8" id="KW-1133">Transmembrane helix</keyword>
<comment type="similarity">
    <text evidence="2">Belongs to the CPA3 antiporters (TC 2.A.63) subunit C family.</text>
</comment>
<evidence type="ECO:0000256" key="1">
    <source>
        <dbReference type="ARBA" id="ARBA00004651"/>
    </source>
</evidence>
<keyword evidence="10" id="KW-1185">Reference proteome</keyword>
<sequence>MSVSTTLLTTLPTLLSAAGGSGGGTVAEGPQDVNLTLVLIAAGLIGCGVYLLLERSLSRVLVGLVMMGNGVSIGFLVASGPAGEAPIVTDAEGVTYSDPLPQAMVLTAIVIMLATVSFVLAMAYRSWQLEGNDDVQDDTEDALIRRMAAADVESDSYRAEDDESEDDSDSDFTTEELAEAAEAEAAERERERAAKVLREVARKEQAARQAAKDAAKDKAAPAAPVEPTEPTDDEKEANR</sequence>
<feature type="region of interest" description="Disordered" evidence="7">
    <location>
        <begin position="153"/>
        <end position="239"/>
    </location>
</feature>
<dbReference type="PANTHER" id="PTHR34583">
    <property type="entry name" value="ANTIPORTER SUBUNIT MNHC2-RELATED"/>
    <property type="match status" value="1"/>
</dbReference>
<feature type="compositionally biased region" description="Acidic residues" evidence="7">
    <location>
        <begin position="160"/>
        <end position="184"/>
    </location>
</feature>
<evidence type="ECO:0000313" key="9">
    <source>
        <dbReference type="EMBL" id="MFC6153038.1"/>
    </source>
</evidence>
<comment type="subcellular location">
    <subcellularLocation>
        <location evidence="1">Cell membrane</location>
        <topology evidence="1">Multi-pass membrane protein</topology>
    </subcellularLocation>
</comment>
<dbReference type="Proteomes" id="UP001596098">
    <property type="component" value="Unassembled WGS sequence"/>
</dbReference>
<evidence type="ECO:0000256" key="5">
    <source>
        <dbReference type="ARBA" id="ARBA00022989"/>
    </source>
</evidence>
<feature type="transmembrane region" description="Helical" evidence="8">
    <location>
        <begin position="103"/>
        <end position="124"/>
    </location>
</feature>
<evidence type="ECO:0000313" key="10">
    <source>
        <dbReference type="Proteomes" id="UP001596098"/>
    </source>
</evidence>
<evidence type="ECO:0000256" key="7">
    <source>
        <dbReference type="SAM" id="MobiDB-lite"/>
    </source>
</evidence>
<keyword evidence="3" id="KW-1003">Cell membrane</keyword>